<evidence type="ECO:0000313" key="1">
    <source>
        <dbReference type="EMBL" id="PVH91885.1"/>
    </source>
</evidence>
<dbReference type="Gene3D" id="1.25.40.10">
    <property type="entry name" value="Tetratricopeptide repeat domain"/>
    <property type="match status" value="1"/>
</dbReference>
<organism evidence="1 2">
    <name type="scientific">Periconia macrospinosa</name>
    <dbReference type="NCBI Taxonomy" id="97972"/>
    <lineage>
        <taxon>Eukaryota</taxon>
        <taxon>Fungi</taxon>
        <taxon>Dikarya</taxon>
        <taxon>Ascomycota</taxon>
        <taxon>Pezizomycotina</taxon>
        <taxon>Dothideomycetes</taxon>
        <taxon>Pleosporomycetidae</taxon>
        <taxon>Pleosporales</taxon>
        <taxon>Massarineae</taxon>
        <taxon>Periconiaceae</taxon>
        <taxon>Periconia</taxon>
    </lineage>
</organism>
<dbReference type="Proteomes" id="UP000244855">
    <property type="component" value="Unassembled WGS sequence"/>
</dbReference>
<sequence length="82" mass="9145">MMEISITTLGDSHSDTLTSMINLAFTWKSLGCDAEAIELMKECVRLRLHVLGTTYLNYISSLGSLYSWETEKADISSLTLHS</sequence>
<dbReference type="InterPro" id="IPR011990">
    <property type="entry name" value="TPR-like_helical_dom_sf"/>
</dbReference>
<gene>
    <name evidence="1" type="ORF">DM02DRAFT_702556</name>
</gene>
<evidence type="ECO:0000313" key="2">
    <source>
        <dbReference type="Proteomes" id="UP000244855"/>
    </source>
</evidence>
<accession>A0A2V1D1L7</accession>
<reference evidence="1 2" key="1">
    <citation type="journal article" date="2018" name="Sci. Rep.">
        <title>Comparative genomics provides insights into the lifestyle and reveals functional heterogeneity of dark septate endophytic fungi.</title>
        <authorList>
            <person name="Knapp D.G."/>
            <person name="Nemeth J.B."/>
            <person name="Barry K."/>
            <person name="Hainaut M."/>
            <person name="Henrissat B."/>
            <person name="Johnson J."/>
            <person name="Kuo A."/>
            <person name="Lim J.H.P."/>
            <person name="Lipzen A."/>
            <person name="Nolan M."/>
            <person name="Ohm R.A."/>
            <person name="Tamas L."/>
            <person name="Grigoriev I.V."/>
            <person name="Spatafora J.W."/>
            <person name="Nagy L.G."/>
            <person name="Kovacs G.M."/>
        </authorList>
    </citation>
    <scope>NUCLEOTIDE SEQUENCE [LARGE SCALE GENOMIC DNA]</scope>
    <source>
        <strain evidence="1 2">DSE2036</strain>
    </source>
</reference>
<protein>
    <submittedName>
        <fullName evidence="1">Uncharacterized protein</fullName>
    </submittedName>
</protein>
<dbReference type="OrthoDB" id="5986190at2759"/>
<proteinExistence type="predicted"/>
<dbReference type="Pfam" id="PF13374">
    <property type="entry name" value="TPR_10"/>
    <property type="match status" value="1"/>
</dbReference>
<dbReference type="EMBL" id="KZ805760">
    <property type="protein sequence ID" value="PVH91885.1"/>
    <property type="molecule type" value="Genomic_DNA"/>
</dbReference>
<dbReference type="STRING" id="97972.A0A2V1D1L7"/>
<dbReference type="AlphaFoldDB" id="A0A2V1D1L7"/>
<name>A0A2V1D1L7_9PLEO</name>
<keyword evidence="2" id="KW-1185">Reference proteome</keyword>